<keyword evidence="1" id="KW-1133">Transmembrane helix</keyword>
<organism evidence="2 3">
    <name type="scientific">Meganyctiphanes norvegica</name>
    <name type="common">Northern krill</name>
    <name type="synonym">Thysanopoda norvegica</name>
    <dbReference type="NCBI Taxonomy" id="48144"/>
    <lineage>
        <taxon>Eukaryota</taxon>
        <taxon>Metazoa</taxon>
        <taxon>Ecdysozoa</taxon>
        <taxon>Arthropoda</taxon>
        <taxon>Crustacea</taxon>
        <taxon>Multicrustacea</taxon>
        <taxon>Malacostraca</taxon>
        <taxon>Eumalacostraca</taxon>
        <taxon>Eucarida</taxon>
        <taxon>Euphausiacea</taxon>
        <taxon>Euphausiidae</taxon>
        <taxon>Meganyctiphanes</taxon>
    </lineage>
</organism>
<accession>A0AAV2RRP8</accession>
<dbReference type="EMBL" id="CAXKWB010029587">
    <property type="protein sequence ID" value="CAL4135827.1"/>
    <property type="molecule type" value="Genomic_DNA"/>
</dbReference>
<proteinExistence type="predicted"/>
<evidence type="ECO:0000313" key="2">
    <source>
        <dbReference type="EMBL" id="CAL4135827.1"/>
    </source>
</evidence>
<evidence type="ECO:0000313" key="3">
    <source>
        <dbReference type="Proteomes" id="UP001497623"/>
    </source>
</evidence>
<gene>
    <name evidence="2" type="ORF">MNOR_LOCUS27721</name>
</gene>
<dbReference type="Proteomes" id="UP001497623">
    <property type="component" value="Unassembled WGS sequence"/>
</dbReference>
<reference evidence="2 3" key="1">
    <citation type="submission" date="2024-05" db="EMBL/GenBank/DDBJ databases">
        <authorList>
            <person name="Wallberg A."/>
        </authorList>
    </citation>
    <scope>NUCLEOTIDE SEQUENCE [LARGE SCALE GENOMIC DNA]</scope>
</reference>
<keyword evidence="1" id="KW-0472">Membrane</keyword>
<keyword evidence="1" id="KW-0812">Transmembrane</keyword>
<feature type="transmembrane region" description="Helical" evidence="1">
    <location>
        <begin position="20"/>
        <end position="43"/>
    </location>
</feature>
<dbReference type="AlphaFoldDB" id="A0AAV2RRP8"/>
<name>A0AAV2RRP8_MEGNR</name>
<protein>
    <submittedName>
        <fullName evidence="2">Uncharacterized protein</fullName>
    </submittedName>
</protein>
<keyword evidence="3" id="KW-1185">Reference proteome</keyword>
<evidence type="ECO:0000256" key="1">
    <source>
        <dbReference type="SAM" id="Phobius"/>
    </source>
</evidence>
<sequence length="102" mass="11729">MIDEKKDGGSQLLVNRHFQSFSFSFSDSLVGILAPAQIFFFSFQEKNFLAKMFIPLCSIHSTEFQFSNCNIYFYFAVLLFEEQKMVDHCLARFLACSGLVVT</sequence>
<comment type="caution">
    <text evidence="2">The sequence shown here is derived from an EMBL/GenBank/DDBJ whole genome shotgun (WGS) entry which is preliminary data.</text>
</comment>